<feature type="region of interest" description="Disordered" evidence="1">
    <location>
        <begin position="561"/>
        <end position="615"/>
    </location>
</feature>
<feature type="compositionally biased region" description="Basic residues" evidence="1">
    <location>
        <begin position="1624"/>
        <end position="1635"/>
    </location>
</feature>
<accession>A0ABM1MSR8</accession>
<feature type="region of interest" description="Disordered" evidence="1">
    <location>
        <begin position="958"/>
        <end position="1006"/>
    </location>
</feature>
<evidence type="ECO:0000313" key="2">
    <source>
        <dbReference type="Proteomes" id="UP000695000"/>
    </source>
</evidence>
<proteinExistence type="predicted"/>
<organism evidence="2 3">
    <name type="scientific">Nicrophorus vespilloides</name>
    <name type="common">Boreal carrion beetle</name>
    <dbReference type="NCBI Taxonomy" id="110193"/>
    <lineage>
        <taxon>Eukaryota</taxon>
        <taxon>Metazoa</taxon>
        <taxon>Ecdysozoa</taxon>
        <taxon>Arthropoda</taxon>
        <taxon>Hexapoda</taxon>
        <taxon>Insecta</taxon>
        <taxon>Pterygota</taxon>
        <taxon>Neoptera</taxon>
        <taxon>Endopterygota</taxon>
        <taxon>Coleoptera</taxon>
        <taxon>Polyphaga</taxon>
        <taxon>Staphyliniformia</taxon>
        <taxon>Silphidae</taxon>
        <taxon>Nicrophorinae</taxon>
        <taxon>Nicrophorus</taxon>
    </lineage>
</organism>
<feature type="compositionally biased region" description="Polar residues" evidence="1">
    <location>
        <begin position="561"/>
        <end position="572"/>
    </location>
</feature>
<feature type="region of interest" description="Disordered" evidence="1">
    <location>
        <begin position="1621"/>
        <end position="1645"/>
    </location>
</feature>
<gene>
    <name evidence="3" type="primary">LOC108563453</name>
</gene>
<feature type="region of interest" description="Disordered" evidence="1">
    <location>
        <begin position="14"/>
        <end position="43"/>
    </location>
</feature>
<feature type="compositionally biased region" description="Basic and acidic residues" evidence="1">
    <location>
        <begin position="576"/>
        <end position="591"/>
    </location>
</feature>
<reference evidence="3" key="1">
    <citation type="submission" date="2025-08" db="UniProtKB">
        <authorList>
            <consortium name="RefSeq"/>
        </authorList>
    </citation>
    <scope>IDENTIFICATION</scope>
    <source>
        <tissue evidence="3">Whole Larva</tissue>
    </source>
</reference>
<name>A0ABM1MSR8_NICVS</name>
<sequence>MHHAGIQYGQEHMSANHMSAQQQQQQQQQIHQHQQLQQGQQLQQQFNGSDLSVQPGVSTTTSLRQWRKKEAVIEKPLPTDANSKEPIARVAPHAHYPRPSELYPYPSHYPEYGMQYKDMASTPVKYSEIVEPAAHHLTHQVIQKPKEKEFLEMCSMQQTQMKHSYPMMPQYVHKESQMHYIPKEPTFPSPYHMQNYKMQTNQYQRQYTNEFQLALFNERHLQEPQLYQQNMDQRMYQNQRMYRVPNYRPQALNPTYQSFNYKPNVQNPDSYRMHPYQQNMQNYKIPTGLDPIARNISPRRVYPDNMNYRQSPNNYNCNQLEYAQHYQNRRIVPDYTTSKYPQMPDIVPESNAKSSLKQYLENWNDDIPDIQESDDKRLKDNSLYILDSTEIPTENIQQFIHLHVDKLPENIKGYISSNVIKPSPDPLNLTQETVIQDSRNSSPQISVISETKKSEQNTVIVYNNDNKPEATVIKSQKQKLESTEDILNEDLLSEGLNLKSKESLEMLDKALEFDDSQSDELKSLEDEIIEHYNNSVGSTNEEELKNAQEIIGDELMDKAVKTTQDNPKSENQSEIIEEKPKEEDKPIKSETTDIIDDLSIQSELEPKLEESTIKEETSNIIPEYKQETVPINEEKRDPQFDTKSIQTEEKEEQITAPISLESKLIQTESNGEKIIKDGAKIMKNIAMQTDTEKQLKPNSEPSMQYLNLITNDNHLLVQIAGEILEIKVLNSVGKKFISVVSFTDCNIIAENNNNNSLEKSKSYELLPAEDLNLETSVINEIEISGEETEVLDVKIKKDELQECPKLEVKEEKAKIEEKSEVSEVKCEKVNQEVEVPLVDEIFEEANGDVNLVSEEITLKDFESNEEIETVSKDAETVTEDVVNIEKLESNDLSEKDPILNDLSISQSTDNVKKVICMEIEKSKDFVLKELESSSIVKEIVQELQDNVVSSKIETKELTDKETKKRSLESSPTEKVHKKRKLSSSCSSKEPKKISKMEERKSTENKVKYKIPKKRSFSDSVDVKNDSISKPLEAKFFSSKHNFSIIPKRDSPVIKSPIPLNKKLTYLAEPTSIQKSPTKETPVKEIIPVKEPIKVKTKAELKETSPVKPVLKITSKQPDSGKKRLSLEEYKRKRTLSDSEDLKKSATTAIPKTFTPIVKETKELGKSLYGDIKTDFEDTLNRILDSKIREEGLDSVKPNFVCDSAASKQNNTVQEPMTITPADNNNKFVSNTKTNCRLPEVVVPKDKCDVVNNFDVIKPKINEQNELIQSTDSKMDELAKKIDDIFSQTFGKNRQSRTVYKKLNLNLDTLNPFGPNKVREIINLDEISEDLKRNQTRTNQITSERAPQKIDKDLFSLEDSRLESVENRNAITEKPLPSALTTFEESRNKIMKLEERMLRKTVICQFDETKSEQVQSTNELIKDLESTIAEIDESKVTVDSIETPEEAKNSEVEIPKAPERCESDIIESVIDLVEVSESVKSDILDLKLDDFSAITNDGFVVEEVEVPVLRDEVEMEVVKKDEALSSPVNCSIPTCEVDFPTLEMIMCKIPQTEEEMPVLSPQIQKHSRSLSINDISKKLMDMCTKDMYAKEICMKDKPTYIRYDSEDLKLYLKKIPTVSTEVQKQRRQRRKKRFRNLHSAESEPEDSASIVKDYSVFESKNQKGLPKLIIKRNVSECRDNNLQPVVRLERNPILDHLAKRKRKHS</sequence>
<evidence type="ECO:0000313" key="3">
    <source>
        <dbReference type="RefSeq" id="XP_017777618.1"/>
    </source>
</evidence>
<keyword evidence="2" id="KW-1185">Reference proteome</keyword>
<feature type="compositionally biased region" description="Low complexity" evidence="1">
    <location>
        <begin position="21"/>
        <end position="43"/>
    </location>
</feature>
<dbReference type="RefSeq" id="XP_017777618.1">
    <property type="nucleotide sequence ID" value="XM_017922129.1"/>
</dbReference>
<protein>
    <submittedName>
        <fullName evidence="3">Mediator of RNA polymerase II transcription subunit 26 isoform X1</fullName>
    </submittedName>
</protein>
<evidence type="ECO:0000256" key="1">
    <source>
        <dbReference type="SAM" id="MobiDB-lite"/>
    </source>
</evidence>
<dbReference type="GeneID" id="108563453"/>
<dbReference type="Proteomes" id="UP000695000">
    <property type="component" value="Unplaced"/>
</dbReference>
<feature type="compositionally biased region" description="Basic and acidic residues" evidence="1">
    <location>
        <begin position="958"/>
        <end position="974"/>
    </location>
</feature>
<feature type="compositionally biased region" description="Basic and acidic residues" evidence="1">
    <location>
        <begin position="988"/>
        <end position="1006"/>
    </location>
</feature>
<feature type="compositionally biased region" description="Basic and acidic residues" evidence="1">
    <location>
        <begin position="604"/>
        <end position="615"/>
    </location>
</feature>